<evidence type="ECO:0000259" key="4">
    <source>
        <dbReference type="PROSITE" id="PS50932"/>
    </source>
</evidence>
<dbReference type="InterPro" id="IPR046335">
    <property type="entry name" value="LacI/GalR-like_sensor"/>
</dbReference>
<evidence type="ECO:0000256" key="1">
    <source>
        <dbReference type="ARBA" id="ARBA00023015"/>
    </source>
</evidence>
<name>A0A1I6BY63_9BACI</name>
<dbReference type="CDD" id="cd06286">
    <property type="entry name" value="PBP1_CcpB-like"/>
    <property type="match status" value="1"/>
</dbReference>
<dbReference type="SUPFAM" id="SSF53822">
    <property type="entry name" value="Periplasmic binding protein-like I"/>
    <property type="match status" value="1"/>
</dbReference>
<dbReference type="SUPFAM" id="SSF47413">
    <property type="entry name" value="lambda repressor-like DNA-binding domains"/>
    <property type="match status" value="1"/>
</dbReference>
<evidence type="ECO:0000313" key="6">
    <source>
        <dbReference type="Proteomes" id="UP000182762"/>
    </source>
</evidence>
<dbReference type="Gene3D" id="1.10.260.40">
    <property type="entry name" value="lambda repressor-like DNA-binding domains"/>
    <property type="match status" value="1"/>
</dbReference>
<dbReference type="PANTHER" id="PTHR30146">
    <property type="entry name" value="LACI-RELATED TRANSCRIPTIONAL REPRESSOR"/>
    <property type="match status" value="1"/>
</dbReference>
<dbReference type="Pfam" id="PF00356">
    <property type="entry name" value="LacI"/>
    <property type="match status" value="1"/>
</dbReference>
<keyword evidence="2" id="KW-0238">DNA-binding</keyword>
<protein>
    <submittedName>
        <fullName evidence="5">Transcriptional regulator, LacI family</fullName>
    </submittedName>
</protein>
<dbReference type="Gene3D" id="3.40.50.2300">
    <property type="match status" value="2"/>
</dbReference>
<dbReference type="PANTHER" id="PTHR30146:SF136">
    <property type="entry name" value="NTD BIOSYNTHESIS OPERON REGULATOR NTDR"/>
    <property type="match status" value="1"/>
</dbReference>
<dbReference type="Proteomes" id="UP000182762">
    <property type="component" value="Unassembled WGS sequence"/>
</dbReference>
<dbReference type="RefSeq" id="WP_061802999.1">
    <property type="nucleotide sequence ID" value="NZ_FOXX01000016.1"/>
</dbReference>
<keyword evidence="1" id="KW-0805">Transcription regulation</keyword>
<dbReference type="PROSITE" id="PS50932">
    <property type="entry name" value="HTH_LACI_2"/>
    <property type="match status" value="1"/>
</dbReference>
<sequence>MTTIDEIARLCNVSKTTVSRVLNNHPYVSKEKREMILKVINEIDYTPNSIARQFRKNETRTIALSVPSIDHPFFAQLIKGVSLQALSNKYKVVVFQTFYNQTIELELLELLKHKEVDGVILGALENNWCKIEPFLKYGPILLCNEYHHSANIPIIGYNEFEATYKAIVHLIEMGHNKIGFCYDTPYSEAQCQRKDGYLKALDDYNLPHNKDWIFGGVFNIEDGFHIFEQINNLKDSPTAIFTGNDQVAAGLIKRATISGFNVPKDLAVIGFDNQLICQVVTPTITSIDIPIIELGQKAFLKLIDCLLGNVSLRREVIRLPTNLIVREST</sequence>
<feature type="domain" description="HTH lacI-type" evidence="4">
    <location>
        <begin position="2"/>
        <end position="56"/>
    </location>
</feature>
<accession>A0A1I6BY63</accession>
<evidence type="ECO:0000256" key="2">
    <source>
        <dbReference type="ARBA" id="ARBA00023125"/>
    </source>
</evidence>
<evidence type="ECO:0000313" key="5">
    <source>
        <dbReference type="EMBL" id="SFQ85876.1"/>
    </source>
</evidence>
<dbReference type="InterPro" id="IPR028082">
    <property type="entry name" value="Peripla_BP_I"/>
</dbReference>
<gene>
    <name evidence="5" type="ORF">SAMN02745910_04498</name>
</gene>
<keyword evidence="3" id="KW-0804">Transcription</keyword>
<evidence type="ECO:0000256" key="3">
    <source>
        <dbReference type="ARBA" id="ARBA00023163"/>
    </source>
</evidence>
<organism evidence="5 6">
    <name type="scientific">Priestia endophytica DSM 13796</name>
    <dbReference type="NCBI Taxonomy" id="1121089"/>
    <lineage>
        <taxon>Bacteria</taxon>
        <taxon>Bacillati</taxon>
        <taxon>Bacillota</taxon>
        <taxon>Bacilli</taxon>
        <taxon>Bacillales</taxon>
        <taxon>Bacillaceae</taxon>
        <taxon>Priestia</taxon>
    </lineage>
</organism>
<dbReference type="InterPro" id="IPR000843">
    <property type="entry name" value="HTH_LacI"/>
</dbReference>
<dbReference type="InterPro" id="IPR010982">
    <property type="entry name" value="Lambda_DNA-bd_dom_sf"/>
</dbReference>
<dbReference type="EMBL" id="FOXX01000016">
    <property type="protein sequence ID" value="SFQ85876.1"/>
    <property type="molecule type" value="Genomic_DNA"/>
</dbReference>
<reference evidence="5 6" key="1">
    <citation type="submission" date="2016-10" db="EMBL/GenBank/DDBJ databases">
        <authorList>
            <person name="Varghese N."/>
            <person name="Submissions S."/>
        </authorList>
    </citation>
    <scope>NUCLEOTIDE SEQUENCE [LARGE SCALE GENOMIC DNA]</scope>
    <source>
        <strain evidence="5 6">DSM 13796</strain>
    </source>
</reference>
<dbReference type="SMART" id="SM00354">
    <property type="entry name" value="HTH_LACI"/>
    <property type="match status" value="1"/>
</dbReference>
<dbReference type="CDD" id="cd01392">
    <property type="entry name" value="HTH_LacI"/>
    <property type="match status" value="1"/>
</dbReference>
<comment type="caution">
    <text evidence="5">The sequence shown here is derived from an EMBL/GenBank/DDBJ whole genome shotgun (WGS) entry which is preliminary data.</text>
</comment>
<dbReference type="GeneID" id="93713031"/>
<dbReference type="Pfam" id="PF13377">
    <property type="entry name" value="Peripla_BP_3"/>
    <property type="match status" value="1"/>
</dbReference>
<keyword evidence="6" id="KW-1185">Reference proteome</keyword>
<proteinExistence type="predicted"/>